<comment type="subunit">
    <text evidence="4">Component of the EKC/KEOPS complex composed of at least BUD32, CGI121, GON7, KAE1 and PCC1; the whole complex dimerizes.</text>
</comment>
<evidence type="ECO:0000256" key="6">
    <source>
        <dbReference type="ARBA" id="ARBA00022454"/>
    </source>
</evidence>
<comment type="caution">
    <text evidence="15">The sequence shown here is derived from an EMBL/GenBank/DDBJ whole genome shotgun (WGS) entry which is preliminary data.</text>
</comment>
<evidence type="ECO:0000256" key="12">
    <source>
        <dbReference type="ARBA" id="ARBA00023242"/>
    </source>
</evidence>
<keyword evidence="7" id="KW-0819">tRNA processing</keyword>
<comment type="similarity">
    <text evidence="3">Belongs to the GON7 family.</text>
</comment>
<keyword evidence="6" id="KW-0158">Chromosome</keyword>
<keyword evidence="10" id="KW-0010">Activator</keyword>
<evidence type="ECO:0000256" key="2">
    <source>
        <dbReference type="ARBA" id="ARBA00004574"/>
    </source>
</evidence>
<keyword evidence="12" id="KW-0539">Nucleus</keyword>
<evidence type="ECO:0000313" key="16">
    <source>
        <dbReference type="Proteomes" id="UP001338125"/>
    </source>
</evidence>
<comment type="subcellular location">
    <subcellularLocation>
        <location evidence="2">Chromosome</location>
        <location evidence="2">Telomere</location>
    </subcellularLocation>
    <subcellularLocation>
        <location evidence="1">Nucleus</location>
    </subcellularLocation>
</comment>
<dbReference type="Pfam" id="PF08738">
    <property type="entry name" value="Gon7"/>
    <property type="match status" value="1"/>
</dbReference>
<dbReference type="EMBL" id="JAVFKD010000015">
    <property type="protein sequence ID" value="KAK5988668.1"/>
    <property type="molecule type" value="Genomic_DNA"/>
</dbReference>
<evidence type="ECO:0000256" key="1">
    <source>
        <dbReference type="ARBA" id="ARBA00004123"/>
    </source>
</evidence>
<evidence type="ECO:0000256" key="4">
    <source>
        <dbReference type="ARBA" id="ARBA00011534"/>
    </source>
</evidence>
<evidence type="ECO:0000256" key="9">
    <source>
        <dbReference type="ARBA" id="ARBA00023015"/>
    </source>
</evidence>
<evidence type="ECO:0000256" key="11">
    <source>
        <dbReference type="ARBA" id="ARBA00023163"/>
    </source>
</evidence>
<keyword evidence="8" id="KW-0779">Telomere</keyword>
<evidence type="ECO:0000256" key="3">
    <source>
        <dbReference type="ARBA" id="ARBA00008529"/>
    </source>
</evidence>
<evidence type="ECO:0000256" key="5">
    <source>
        <dbReference type="ARBA" id="ARBA00019746"/>
    </source>
</evidence>
<protein>
    <recommendedName>
        <fullName evidence="5">EKC/KEOPS complex subunit GON7</fullName>
    </recommendedName>
</protein>
<evidence type="ECO:0000313" key="15">
    <source>
        <dbReference type="EMBL" id="KAK5988668.1"/>
    </source>
</evidence>
<name>A0ABR0S916_9HYPO</name>
<sequence>MTQAPRQLVTVRKAAGFVLHETGGRRFDSDEGFRPVSLHFNQASVHSYFDDKSAYLSSLRAAASSAQDTINKELTSRMEADKAAEAASGARLIIDEDKEEENYGEEVQEEED</sequence>
<organism evidence="15 16">
    <name type="scientific">Cladobotryum mycophilum</name>
    <dbReference type="NCBI Taxonomy" id="491253"/>
    <lineage>
        <taxon>Eukaryota</taxon>
        <taxon>Fungi</taxon>
        <taxon>Dikarya</taxon>
        <taxon>Ascomycota</taxon>
        <taxon>Pezizomycotina</taxon>
        <taxon>Sordariomycetes</taxon>
        <taxon>Hypocreomycetidae</taxon>
        <taxon>Hypocreales</taxon>
        <taxon>Hypocreaceae</taxon>
        <taxon>Cladobotryum</taxon>
    </lineage>
</organism>
<comment type="function">
    <text evidence="13">Component of the EKC/KEOPS complex that is required for the formation of a threonylcarbamoyl group on adenosine at position 37 (t(6)A37) in tRNAs that read codons beginning with adenine. The complex is probably involved in the transfer of the threonylcarbamoyl moiety of threonylcarbamoyl-AMP (TC-AMP) to the N6 group of A37. GON7 likely plays a supporting role to the catalytic subunit KAE1 in the complex. The EKC/KEOPS complex also promotes both telomere uncapping and telomere elongation. The complex is required for efficient recruitment of transcriptional coactivators.</text>
</comment>
<evidence type="ECO:0000256" key="10">
    <source>
        <dbReference type="ARBA" id="ARBA00023159"/>
    </source>
</evidence>
<feature type="region of interest" description="Disordered" evidence="14">
    <location>
        <begin position="86"/>
        <end position="112"/>
    </location>
</feature>
<evidence type="ECO:0000256" key="8">
    <source>
        <dbReference type="ARBA" id="ARBA00022895"/>
    </source>
</evidence>
<gene>
    <name evidence="15" type="ORF">PT974_10154</name>
</gene>
<evidence type="ECO:0000256" key="14">
    <source>
        <dbReference type="SAM" id="MobiDB-lite"/>
    </source>
</evidence>
<accession>A0ABR0S916</accession>
<proteinExistence type="inferred from homology"/>
<keyword evidence="11" id="KW-0804">Transcription</keyword>
<reference evidence="15 16" key="1">
    <citation type="submission" date="2024-01" db="EMBL/GenBank/DDBJ databases">
        <title>Complete genome of Cladobotryum mycophilum ATHUM6906.</title>
        <authorList>
            <person name="Christinaki A.C."/>
            <person name="Myridakis A.I."/>
            <person name="Kouvelis V.N."/>
        </authorList>
    </citation>
    <scope>NUCLEOTIDE SEQUENCE [LARGE SCALE GENOMIC DNA]</scope>
    <source>
        <strain evidence="15 16">ATHUM6906</strain>
    </source>
</reference>
<dbReference type="Proteomes" id="UP001338125">
    <property type="component" value="Unassembled WGS sequence"/>
</dbReference>
<evidence type="ECO:0000256" key="7">
    <source>
        <dbReference type="ARBA" id="ARBA00022694"/>
    </source>
</evidence>
<keyword evidence="16" id="KW-1185">Reference proteome</keyword>
<evidence type="ECO:0000256" key="13">
    <source>
        <dbReference type="ARBA" id="ARBA00025393"/>
    </source>
</evidence>
<dbReference type="InterPro" id="IPR014849">
    <property type="entry name" value="EKC/KEOPS_Gon7"/>
</dbReference>
<feature type="compositionally biased region" description="Acidic residues" evidence="14">
    <location>
        <begin position="96"/>
        <end position="112"/>
    </location>
</feature>
<keyword evidence="9" id="KW-0805">Transcription regulation</keyword>